<protein>
    <submittedName>
        <fullName evidence="2">Nuclear transport factor 2 family protein</fullName>
    </submittedName>
</protein>
<dbReference type="Proteomes" id="UP001596972">
    <property type="component" value="Unassembled WGS sequence"/>
</dbReference>
<dbReference type="InterPro" id="IPR006311">
    <property type="entry name" value="TAT_signal"/>
</dbReference>
<sequence>MTPSIDRRNLLRAGTVTAIPVAAAGLAGRAAAGPDPAGGGVRPRDVARWTAAYLDAWRAKDADAAALLFTEDALYEAVPGVPAQTFRGRDEIRRYWTDITAPQTDMTGRHGVPLCSGDRAAVELWVTMRIPADGGGARWVTLIETNVLYFDRRMRCRRNVEYWNMQDGRLDPPPGWGER</sequence>
<dbReference type="Pfam" id="PF12680">
    <property type="entry name" value="SnoaL_2"/>
    <property type="match status" value="1"/>
</dbReference>
<dbReference type="SUPFAM" id="SSF54427">
    <property type="entry name" value="NTF2-like"/>
    <property type="match status" value="1"/>
</dbReference>
<reference evidence="3" key="1">
    <citation type="journal article" date="2019" name="Int. J. Syst. Evol. Microbiol.">
        <title>The Global Catalogue of Microorganisms (GCM) 10K type strain sequencing project: providing services to taxonomists for standard genome sequencing and annotation.</title>
        <authorList>
            <consortium name="The Broad Institute Genomics Platform"/>
            <consortium name="The Broad Institute Genome Sequencing Center for Infectious Disease"/>
            <person name="Wu L."/>
            <person name="Ma J."/>
        </authorList>
    </citation>
    <scope>NUCLEOTIDE SEQUENCE [LARGE SCALE GENOMIC DNA]</scope>
    <source>
        <strain evidence="3">JCM 31202</strain>
    </source>
</reference>
<dbReference type="EMBL" id="JBHTJA010000001">
    <property type="protein sequence ID" value="MFD0899001.1"/>
    <property type="molecule type" value="Genomic_DNA"/>
</dbReference>
<comment type="caution">
    <text evidence="2">The sequence shown here is derived from an EMBL/GenBank/DDBJ whole genome shotgun (WGS) entry which is preliminary data.</text>
</comment>
<gene>
    <name evidence="2" type="ORF">ACFQ11_01160</name>
</gene>
<dbReference type="PROSITE" id="PS51318">
    <property type="entry name" value="TAT"/>
    <property type="match status" value="1"/>
</dbReference>
<evidence type="ECO:0000313" key="2">
    <source>
        <dbReference type="EMBL" id="MFD0899001.1"/>
    </source>
</evidence>
<dbReference type="InterPro" id="IPR032710">
    <property type="entry name" value="NTF2-like_dom_sf"/>
</dbReference>
<organism evidence="2 3">
    <name type="scientific">Actinomadura sediminis</name>
    <dbReference type="NCBI Taxonomy" id="1038904"/>
    <lineage>
        <taxon>Bacteria</taxon>
        <taxon>Bacillati</taxon>
        <taxon>Actinomycetota</taxon>
        <taxon>Actinomycetes</taxon>
        <taxon>Streptosporangiales</taxon>
        <taxon>Thermomonosporaceae</taxon>
        <taxon>Actinomadura</taxon>
    </lineage>
</organism>
<dbReference type="InterPro" id="IPR037401">
    <property type="entry name" value="SnoaL-like"/>
</dbReference>
<name>A0ABW3EH15_9ACTN</name>
<proteinExistence type="predicted"/>
<dbReference type="Gene3D" id="3.10.450.50">
    <property type="match status" value="1"/>
</dbReference>
<keyword evidence="3" id="KW-1185">Reference proteome</keyword>
<dbReference type="RefSeq" id="WP_378295794.1">
    <property type="nucleotide sequence ID" value="NZ_JBHTJA010000001.1"/>
</dbReference>
<evidence type="ECO:0000313" key="3">
    <source>
        <dbReference type="Proteomes" id="UP001596972"/>
    </source>
</evidence>
<accession>A0ABW3EH15</accession>
<evidence type="ECO:0000259" key="1">
    <source>
        <dbReference type="Pfam" id="PF12680"/>
    </source>
</evidence>
<feature type="domain" description="SnoaL-like" evidence="1">
    <location>
        <begin position="52"/>
        <end position="139"/>
    </location>
</feature>